<keyword evidence="7" id="KW-0238">DNA-binding</keyword>
<dbReference type="GO" id="GO:0006508">
    <property type="term" value="P:proteolysis"/>
    <property type="evidence" value="ECO:0007669"/>
    <property type="project" value="UniProtKB-KW"/>
</dbReference>
<gene>
    <name evidence="12" type="ORF">DR980_00190</name>
</gene>
<feature type="domain" description="Josephin" evidence="10">
    <location>
        <begin position="115"/>
        <end position="169"/>
    </location>
</feature>
<dbReference type="RefSeq" id="WP_113633257.1">
    <property type="nucleotide sequence ID" value="NZ_QNUX01000001.1"/>
</dbReference>
<accession>A0A366B5Y0</accession>
<dbReference type="InterPro" id="IPR023187">
    <property type="entry name" value="Tscrpt_reg_MarR-type_CS"/>
</dbReference>
<dbReference type="InterPro" id="IPR036388">
    <property type="entry name" value="WH-like_DNA-bd_sf"/>
</dbReference>
<dbReference type="GO" id="GO:0016579">
    <property type="term" value="P:protein deubiquitination"/>
    <property type="evidence" value="ECO:0007669"/>
    <property type="project" value="InterPro"/>
</dbReference>
<dbReference type="PROSITE" id="PS50957">
    <property type="entry name" value="JOSEPHIN"/>
    <property type="match status" value="1"/>
</dbReference>
<dbReference type="AlphaFoldDB" id="A0A366B5Y0"/>
<dbReference type="SMART" id="SM00347">
    <property type="entry name" value="HTH_MARR"/>
    <property type="match status" value="1"/>
</dbReference>
<evidence type="ECO:0000256" key="1">
    <source>
        <dbReference type="ARBA" id="ARBA00000707"/>
    </source>
</evidence>
<dbReference type="InterPro" id="IPR036390">
    <property type="entry name" value="WH_DNA-bd_sf"/>
</dbReference>
<keyword evidence="3" id="KW-0645">Protease</keyword>
<evidence type="ECO:0000313" key="12">
    <source>
        <dbReference type="EMBL" id="RBN51624.1"/>
    </source>
</evidence>
<feature type="domain" description="HTH marR-type" evidence="11">
    <location>
        <begin position="3"/>
        <end position="135"/>
    </location>
</feature>
<organism evidence="12 13">
    <name type="scientific">Flavobacterium psychrolimnae</name>
    <dbReference type="NCBI Taxonomy" id="249351"/>
    <lineage>
        <taxon>Bacteria</taxon>
        <taxon>Pseudomonadati</taxon>
        <taxon>Bacteroidota</taxon>
        <taxon>Flavobacteriia</taxon>
        <taxon>Flavobacteriales</taxon>
        <taxon>Flavobacteriaceae</taxon>
        <taxon>Flavobacterium</taxon>
    </lineage>
</organism>
<dbReference type="Proteomes" id="UP000253676">
    <property type="component" value="Unassembled WGS sequence"/>
</dbReference>
<evidence type="ECO:0000256" key="9">
    <source>
        <dbReference type="SAM" id="MobiDB-lite"/>
    </source>
</evidence>
<dbReference type="SUPFAM" id="SSF46785">
    <property type="entry name" value="Winged helix' DNA-binding domain"/>
    <property type="match status" value="1"/>
</dbReference>
<sequence>MKDKTIDYILRATWQAVARMYNEEASKYDASMATGFALLSIDKEGGTPSTSLGPKMGMEATSLTRTLKSMEEKGLIIRKKNPVDGRGVLIYLTDFGKEKRELSKNTVLKFNETVKQTISAEKLQHFIEVAETINELIQDKNIFTHTSVSELAEQTEKTENDTTKIDSHQ</sequence>
<keyword evidence="8" id="KW-0804">Transcription</keyword>
<evidence type="ECO:0000259" key="11">
    <source>
        <dbReference type="PROSITE" id="PS50995"/>
    </source>
</evidence>
<dbReference type="GO" id="GO:0003677">
    <property type="term" value="F:DNA binding"/>
    <property type="evidence" value="ECO:0007669"/>
    <property type="project" value="UniProtKB-KW"/>
</dbReference>
<evidence type="ECO:0000256" key="7">
    <source>
        <dbReference type="ARBA" id="ARBA00023125"/>
    </source>
</evidence>
<reference evidence="12 13" key="1">
    <citation type="submission" date="2018-07" db="EMBL/GenBank/DDBJ databases">
        <title>Complete genome sequence of Flavobacterium psychrolimnae LMG 22018.</title>
        <authorList>
            <person name="Kim D.-U."/>
        </authorList>
    </citation>
    <scope>NUCLEOTIDE SEQUENCE [LARGE SCALE GENOMIC DNA]</scope>
    <source>
        <strain evidence="12 13">LMG 22018</strain>
    </source>
</reference>
<keyword evidence="6" id="KW-0805">Transcription regulation</keyword>
<dbReference type="Pfam" id="PF01047">
    <property type="entry name" value="MarR"/>
    <property type="match status" value="1"/>
</dbReference>
<evidence type="ECO:0000256" key="4">
    <source>
        <dbReference type="ARBA" id="ARBA00022786"/>
    </source>
</evidence>
<evidence type="ECO:0000256" key="5">
    <source>
        <dbReference type="ARBA" id="ARBA00022801"/>
    </source>
</evidence>
<evidence type="ECO:0000256" key="3">
    <source>
        <dbReference type="ARBA" id="ARBA00022670"/>
    </source>
</evidence>
<evidence type="ECO:0000256" key="8">
    <source>
        <dbReference type="ARBA" id="ARBA00023163"/>
    </source>
</evidence>
<dbReference type="GO" id="GO:0003700">
    <property type="term" value="F:DNA-binding transcription factor activity"/>
    <property type="evidence" value="ECO:0007669"/>
    <property type="project" value="InterPro"/>
</dbReference>
<dbReference type="EMBL" id="QNUX01000001">
    <property type="protein sequence ID" value="RBN51624.1"/>
    <property type="molecule type" value="Genomic_DNA"/>
</dbReference>
<evidence type="ECO:0000256" key="2">
    <source>
        <dbReference type="ARBA" id="ARBA00012759"/>
    </source>
</evidence>
<protein>
    <recommendedName>
        <fullName evidence="2">ubiquitinyl hydrolase 1</fullName>
        <ecNumber evidence="2">3.4.19.12</ecNumber>
    </recommendedName>
</protein>
<dbReference type="PANTHER" id="PTHR42756">
    <property type="entry name" value="TRANSCRIPTIONAL REGULATOR, MARR"/>
    <property type="match status" value="1"/>
</dbReference>
<dbReference type="PROSITE" id="PS01117">
    <property type="entry name" value="HTH_MARR_1"/>
    <property type="match status" value="1"/>
</dbReference>
<dbReference type="PANTHER" id="PTHR42756:SF1">
    <property type="entry name" value="TRANSCRIPTIONAL REPRESSOR OF EMRAB OPERON"/>
    <property type="match status" value="1"/>
</dbReference>
<dbReference type="InterPro" id="IPR006155">
    <property type="entry name" value="Josephin"/>
</dbReference>
<dbReference type="PROSITE" id="PS50995">
    <property type="entry name" value="HTH_MARR_2"/>
    <property type="match status" value="1"/>
</dbReference>
<comment type="catalytic activity">
    <reaction evidence="1">
        <text>Thiol-dependent hydrolysis of ester, thioester, amide, peptide and isopeptide bonds formed by the C-terminal Gly of ubiquitin (a 76-residue protein attached to proteins as an intracellular targeting signal).</text>
        <dbReference type="EC" id="3.4.19.12"/>
    </reaction>
</comment>
<feature type="region of interest" description="Disordered" evidence="9">
    <location>
        <begin position="150"/>
        <end position="169"/>
    </location>
</feature>
<keyword evidence="5" id="KW-0378">Hydrolase</keyword>
<keyword evidence="4" id="KW-0833">Ubl conjugation pathway</keyword>
<dbReference type="Gene3D" id="1.10.10.10">
    <property type="entry name" value="Winged helix-like DNA-binding domain superfamily/Winged helix DNA-binding domain"/>
    <property type="match status" value="1"/>
</dbReference>
<evidence type="ECO:0000256" key="6">
    <source>
        <dbReference type="ARBA" id="ARBA00023015"/>
    </source>
</evidence>
<proteinExistence type="predicted"/>
<evidence type="ECO:0000313" key="13">
    <source>
        <dbReference type="Proteomes" id="UP000253676"/>
    </source>
</evidence>
<name>A0A366B5Y0_9FLAO</name>
<dbReference type="EC" id="3.4.19.12" evidence="2"/>
<dbReference type="PRINTS" id="PR00598">
    <property type="entry name" value="HTHMARR"/>
</dbReference>
<keyword evidence="13" id="KW-1185">Reference proteome</keyword>
<feature type="compositionally biased region" description="Basic and acidic residues" evidence="9">
    <location>
        <begin position="154"/>
        <end position="169"/>
    </location>
</feature>
<comment type="caution">
    <text evidence="12">The sequence shown here is derived from an EMBL/GenBank/DDBJ whole genome shotgun (WGS) entry which is preliminary data.</text>
</comment>
<dbReference type="OrthoDB" id="1467380at2"/>
<evidence type="ECO:0000259" key="10">
    <source>
        <dbReference type="PROSITE" id="PS50957"/>
    </source>
</evidence>
<dbReference type="GO" id="GO:0004843">
    <property type="term" value="F:cysteine-type deubiquitinase activity"/>
    <property type="evidence" value="ECO:0007669"/>
    <property type="project" value="UniProtKB-EC"/>
</dbReference>
<dbReference type="InterPro" id="IPR000835">
    <property type="entry name" value="HTH_MarR-typ"/>
</dbReference>